<reference evidence="2 3" key="1">
    <citation type="journal article" date="2018" name="Front. Microbiol.">
        <title>Genome-Wide Analysis of Corynespora cassiicola Leaf Fall Disease Putative Effectors.</title>
        <authorList>
            <person name="Lopez D."/>
            <person name="Ribeiro S."/>
            <person name="Label P."/>
            <person name="Fumanal B."/>
            <person name="Venisse J.S."/>
            <person name="Kohler A."/>
            <person name="de Oliveira R.R."/>
            <person name="Labutti K."/>
            <person name="Lipzen A."/>
            <person name="Lail K."/>
            <person name="Bauer D."/>
            <person name="Ohm R.A."/>
            <person name="Barry K.W."/>
            <person name="Spatafora J."/>
            <person name="Grigoriev I.V."/>
            <person name="Martin F.M."/>
            <person name="Pujade-Renaud V."/>
        </authorList>
    </citation>
    <scope>NUCLEOTIDE SEQUENCE [LARGE SCALE GENOMIC DNA]</scope>
    <source>
        <strain evidence="2 3">Philippines</strain>
    </source>
</reference>
<keyword evidence="3" id="KW-1185">Reference proteome</keyword>
<dbReference type="AlphaFoldDB" id="A0A2T2NP37"/>
<protein>
    <submittedName>
        <fullName evidence="2">Uncharacterized protein</fullName>
    </submittedName>
</protein>
<name>A0A2T2NP37_CORCC</name>
<evidence type="ECO:0000313" key="3">
    <source>
        <dbReference type="Proteomes" id="UP000240883"/>
    </source>
</evidence>
<sequence length="149" mass="16428">MREKTEAHLSKQQQLRTARLGGKLISRQRASRRHPEHRQHPERRLGSGMMRRAGGYGAGRSWHKCGRGAGPPARQWYSCYASGTQPMTRNGGGVEPASKQRGRFRPAWPASTASPSRQRESGTAVGGGRWAVEGMAARRTPLDVAPERC</sequence>
<gene>
    <name evidence="2" type="ORF">BS50DRAFT_384392</name>
</gene>
<dbReference type="Proteomes" id="UP000240883">
    <property type="component" value="Unassembled WGS sequence"/>
</dbReference>
<evidence type="ECO:0000313" key="2">
    <source>
        <dbReference type="EMBL" id="PSN67173.1"/>
    </source>
</evidence>
<organism evidence="2 3">
    <name type="scientific">Corynespora cassiicola Philippines</name>
    <dbReference type="NCBI Taxonomy" id="1448308"/>
    <lineage>
        <taxon>Eukaryota</taxon>
        <taxon>Fungi</taxon>
        <taxon>Dikarya</taxon>
        <taxon>Ascomycota</taxon>
        <taxon>Pezizomycotina</taxon>
        <taxon>Dothideomycetes</taxon>
        <taxon>Pleosporomycetidae</taxon>
        <taxon>Pleosporales</taxon>
        <taxon>Corynesporascaceae</taxon>
        <taxon>Corynespora</taxon>
    </lineage>
</organism>
<proteinExistence type="predicted"/>
<dbReference type="EMBL" id="KZ678135">
    <property type="protein sequence ID" value="PSN67173.1"/>
    <property type="molecule type" value="Genomic_DNA"/>
</dbReference>
<feature type="region of interest" description="Disordered" evidence="1">
    <location>
        <begin position="1"/>
        <end position="149"/>
    </location>
</feature>
<accession>A0A2T2NP37</accession>
<evidence type="ECO:0000256" key="1">
    <source>
        <dbReference type="SAM" id="MobiDB-lite"/>
    </source>
</evidence>